<reference evidence="2" key="1">
    <citation type="submission" date="2022-11" db="UniProtKB">
        <authorList>
            <consortium name="WormBaseParasite"/>
        </authorList>
    </citation>
    <scope>IDENTIFICATION</scope>
</reference>
<evidence type="ECO:0000313" key="1">
    <source>
        <dbReference type="Proteomes" id="UP000887574"/>
    </source>
</evidence>
<sequence length="200" mass="22484">MLNFDPEPVNISTFDLVQFALDKPAVEYNFSGKKAIFVALGDSAVSSHFYSASGLSAARIFIERTVKFLKQCNEMGKCNTEYLIERININFEMVKSKVLHFGKKYVESRESAVIQQIAQKTMCSKVNEMIRDNTIFNDHGFKVKSVGNVYPGNAKFEIEIGTQVYSASVTKDGKIMIEKEPKFSYGTVFHAVSSLHNLKP</sequence>
<dbReference type="Proteomes" id="UP000887574">
    <property type="component" value="Unplaced"/>
</dbReference>
<name>A0A915EPC1_9BILA</name>
<proteinExistence type="predicted"/>
<dbReference type="WBParaSite" id="jg8380">
    <property type="protein sequence ID" value="jg8380"/>
    <property type="gene ID" value="jg8380"/>
</dbReference>
<protein>
    <submittedName>
        <fullName evidence="2">Uncharacterized protein</fullName>
    </submittedName>
</protein>
<organism evidence="1 2">
    <name type="scientific">Ditylenchus dipsaci</name>
    <dbReference type="NCBI Taxonomy" id="166011"/>
    <lineage>
        <taxon>Eukaryota</taxon>
        <taxon>Metazoa</taxon>
        <taxon>Ecdysozoa</taxon>
        <taxon>Nematoda</taxon>
        <taxon>Chromadorea</taxon>
        <taxon>Rhabditida</taxon>
        <taxon>Tylenchina</taxon>
        <taxon>Tylenchomorpha</taxon>
        <taxon>Sphaerularioidea</taxon>
        <taxon>Anguinidae</taxon>
        <taxon>Anguininae</taxon>
        <taxon>Ditylenchus</taxon>
    </lineage>
</organism>
<keyword evidence="1" id="KW-1185">Reference proteome</keyword>
<accession>A0A915EPC1</accession>
<evidence type="ECO:0000313" key="2">
    <source>
        <dbReference type="WBParaSite" id="jg8380"/>
    </source>
</evidence>
<dbReference type="AlphaFoldDB" id="A0A915EPC1"/>